<dbReference type="SUPFAM" id="SSF46626">
    <property type="entry name" value="Cytochrome c"/>
    <property type="match status" value="1"/>
</dbReference>
<keyword evidence="3 8" id="KW-0349">Heme</keyword>
<evidence type="ECO:0000256" key="6">
    <source>
        <dbReference type="ARBA" id="ARBA00022982"/>
    </source>
</evidence>
<feature type="domain" description="Cytochrome c" evidence="10">
    <location>
        <begin position="58"/>
        <end position="137"/>
    </location>
</feature>
<comment type="cofactor">
    <cofactor evidence="1">
        <name>heme c</name>
        <dbReference type="ChEBI" id="CHEBI:61717"/>
    </cofactor>
</comment>
<dbReference type="InterPro" id="IPR009056">
    <property type="entry name" value="Cyt_c-like_dom"/>
</dbReference>
<dbReference type="GO" id="GO:0005506">
    <property type="term" value="F:iron ion binding"/>
    <property type="evidence" value="ECO:0007669"/>
    <property type="project" value="InterPro"/>
</dbReference>
<dbReference type="AlphaFoldDB" id="A0A4Y8ZS79"/>
<reference evidence="11 12" key="1">
    <citation type="submission" date="2019-03" db="EMBL/GenBank/DDBJ databases">
        <title>Genome sequence of Sphingomonas sp. 17J27-24.</title>
        <authorList>
            <person name="Kim M."/>
            <person name="Maeng S."/>
            <person name="Sathiyaraj S."/>
        </authorList>
    </citation>
    <scope>NUCLEOTIDE SEQUENCE [LARGE SCALE GENOMIC DNA]</scope>
    <source>
        <strain evidence="11 12">17J27-24</strain>
    </source>
</reference>
<feature type="compositionally biased region" description="Basic and acidic residues" evidence="9">
    <location>
        <begin position="27"/>
        <end position="37"/>
    </location>
</feature>
<evidence type="ECO:0000256" key="3">
    <source>
        <dbReference type="ARBA" id="ARBA00022617"/>
    </source>
</evidence>
<evidence type="ECO:0000313" key="11">
    <source>
        <dbReference type="EMBL" id="TFI58880.1"/>
    </source>
</evidence>
<keyword evidence="2" id="KW-0813">Transport</keyword>
<evidence type="ECO:0000256" key="9">
    <source>
        <dbReference type="SAM" id="MobiDB-lite"/>
    </source>
</evidence>
<evidence type="ECO:0000256" key="8">
    <source>
        <dbReference type="PROSITE-ProRule" id="PRU00433"/>
    </source>
</evidence>
<accession>A0A4Y8ZS79</accession>
<organism evidence="11 12">
    <name type="scientific">Sphingomonas parva</name>
    <dbReference type="NCBI Taxonomy" id="2555898"/>
    <lineage>
        <taxon>Bacteria</taxon>
        <taxon>Pseudomonadati</taxon>
        <taxon>Pseudomonadota</taxon>
        <taxon>Alphaproteobacteria</taxon>
        <taxon>Sphingomonadales</taxon>
        <taxon>Sphingomonadaceae</taxon>
        <taxon>Sphingomonas</taxon>
    </lineage>
</organism>
<evidence type="ECO:0000256" key="2">
    <source>
        <dbReference type="ARBA" id="ARBA00022448"/>
    </source>
</evidence>
<dbReference type="PANTHER" id="PTHR35008">
    <property type="entry name" value="BLL4482 PROTEIN-RELATED"/>
    <property type="match status" value="1"/>
</dbReference>
<dbReference type="RefSeq" id="WP_135085274.1">
    <property type="nucleotide sequence ID" value="NZ_SPDV01000011.1"/>
</dbReference>
<dbReference type="InterPro" id="IPR051459">
    <property type="entry name" value="Cytochrome_c-type_DH"/>
</dbReference>
<dbReference type="Gene3D" id="1.10.760.10">
    <property type="entry name" value="Cytochrome c-like domain"/>
    <property type="match status" value="1"/>
</dbReference>
<evidence type="ECO:0000259" key="10">
    <source>
        <dbReference type="PROSITE" id="PS51007"/>
    </source>
</evidence>
<dbReference type="GO" id="GO:0020037">
    <property type="term" value="F:heme binding"/>
    <property type="evidence" value="ECO:0007669"/>
    <property type="project" value="InterPro"/>
</dbReference>
<sequence>MSSRSPNKLARIGLAGAALLALGACDREERDTSRQPKPETISLASSDPRAKEYENSSFHISQGQRYYSWMNCSGCHALAGGGGMGPPLSDDEWRYGGRMEDIVQTILKGRPNGMPAFEGRITEQQAWQLAAFVRSLSAQPRQDVLPGRSDDISNAEPQTLEERRPQQSESNTTLPSAEKD</sequence>
<dbReference type="PROSITE" id="PS51257">
    <property type="entry name" value="PROKAR_LIPOPROTEIN"/>
    <property type="match status" value="1"/>
</dbReference>
<evidence type="ECO:0000256" key="4">
    <source>
        <dbReference type="ARBA" id="ARBA00022660"/>
    </source>
</evidence>
<evidence type="ECO:0000313" key="12">
    <source>
        <dbReference type="Proteomes" id="UP000298213"/>
    </source>
</evidence>
<feature type="compositionally biased region" description="Polar residues" evidence="9">
    <location>
        <begin position="167"/>
        <end position="180"/>
    </location>
</feature>
<comment type="caution">
    <text evidence="11">The sequence shown here is derived from an EMBL/GenBank/DDBJ whole genome shotgun (WGS) entry which is preliminary data.</text>
</comment>
<evidence type="ECO:0000256" key="5">
    <source>
        <dbReference type="ARBA" id="ARBA00022723"/>
    </source>
</evidence>
<keyword evidence="4" id="KW-0679">Respiratory chain</keyword>
<dbReference type="OrthoDB" id="9811281at2"/>
<dbReference type="EMBL" id="SPDV01000011">
    <property type="protein sequence ID" value="TFI58880.1"/>
    <property type="molecule type" value="Genomic_DNA"/>
</dbReference>
<dbReference type="GO" id="GO:0009055">
    <property type="term" value="F:electron transfer activity"/>
    <property type="evidence" value="ECO:0007669"/>
    <property type="project" value="InterPro"/>
</dbReference>
<feature type="region of interest" description="Disordered" evidence="9">
    <location>
        <begin position="27"/>
        <end position="52"/>
    </location>
</feature>
<gene>
    <name evidence="11" type="ORF">E2493_07375</name>
</gene>
<keyword evidence="5 8" id="KW-0479">Metal-binding</keyword>
<evidence type="ECO:0000256" key="1">
    <source>
        <dbReference type="ARBA" id="ARBA00001926"/>
    </source>
</evidence>
<feature type="region of interest" description="Disordered" evidence="9">
    <location>
        <begin position="138"/>
        <end position="180"/>
    </location>
</feature>
<keyword evidence="12" id="KW-1185">Reference proteome</keyword>
<dbReference type="InterPro" id="IPR008168">
    <property type="entry name" value="Cyt_C_IC"/>
</dbReference>
<dbReference type="InterPro" id="IPR036909">
    <property type="entry name" value="Cyt_c-like_dom_sf"/>
</dbReference>
<dbReference type="PROSITE" id="PS51007">
    <property type="entry name" value="CYTC"/>
    <property type="match status" value="1"/>
</dbReference>
<keyword evidence="6" id="KW-0249">Electron transport</keyword>
<dbReference type="PANTHER" id="PTHR35008:SF4">
    <property type="entry name" value="BLL4482 PROTEIN"/>
    <property type="match status" value="1"/>
</dbReference>
<name>A0A4Y8ZS79_9SPHN</name>
<keyword evidence="7 8" id="KW-0408">Iron</keyword>
<dbReference type="Pfam" id="PF13442">
    <property type="entry name" value="Cytochrome_CBB3"/>
    <property type="match status" value="1"/>
</dbReference>
<proteinExistence type="predicted"/>
<dbReference type="Proteomes" id="UP000298213">
    <property type="component" value="Unassembled WGS sequence"/>
</dbReference>
<dbReference type="PRINTS" id="PR00605">
    <property type="entry name" value="CYTCHROMECIC"/>
</dbReference>
<evidence type="ECO:0000256" key="7">
    <source>
        <dbReference type="ARBA" id="ARBA00023004"/>
    </source>
</evidence>
<protein>
    <submittedName>
        <fullName evidence="11">Cytochrome c</fullName>
    </submittedName>
</protein>